<dbReference type="OrthoDB" id="1739143at2759"/>
<dbReference type="InterPro" id="IPR050272">
    <property type="entry name" value="Isochorismatase-like_hydrls"/>
</dbReference>
<dbReference type="GO" id="GO:0016787">
    <property type="term" value="F:hydrolase activity"/>
    <property type="evidence" value="ECO:0007669"/>
    <property type="project" value="UniProtKB-KW"/>
</dbReference>
<gene>
    <name evidence="4" type="ORF">ABL_10186</name>
</gene>
<comment type="similarity">
    <text evidence="1">Belongs to the isochorismatase family.</text>
</comment>
<dbReference type="VEuPathDB" id="FungiDB:ATCC64974_41420"/>
<evidence type="ECO:0000313" key="4">
    <source>
        <dbReference type="EMBL" id="GAQ47525.1"/>
    </source>
</evidence>
<dbReference type="InterPro" id="IPR036380">
    <property type="entry name" value="Isochorismatase-like_sf"/>
</dbReference>
<keyword evidence="2 4" id="KW-0378">Hydrolase</keyword>
<reference evidence="5" key="1">
    <citation type="journal article" date="2016" name="Genome Announc.">
        <title>Draft genome sequence of Aspergillus niger strain An76.</title>
        <authorList>
            <person name="Gong W."/>
            <person name="Cheng Z."/>
            <person name="Zhang H."/>
            <person name="Liu L."/>
            <person name="Gao P."/>
            <person name="Wang L."/>
        </authorList>
    </citation>
    <scope>NUCLEOTIDE SEQUENCE [LARGE SCALE GENOMIC DNA]</scope>
    <source>
        <strain evidence="5">An76</strain>
    </source>
</reference>
<dbReference type="VEuPathDB" id="FungiDB:An12g03010"/>
<dbReference type="EMBL" id="BCMY01000031">
    <property type="protein sequence ID" value="GAQ47525.1"/>
    <property type="molecule type" value="Genomic_DNA"/>
</dbReference>
<dbReference type="VEuPathDB" id="FungiDB:ASPNIDRAFT2_1163036"/>
<name>A0A117E471_ASPNG</name>
<dbReference type="PANTHER" id="PTHR43540:SF1">
    <property type="entry name" value="ISOCHORISMATASE HYDROLASE"/>
    <property type="match status" value="1"/>
</dbReference>
<accession>A0A117E471</accession>
<comment type="caution">
    <text evidence="4">The sequence shown here is derived from an EMBL/GenBank/DDBJ whole genome shotgun (WGS) entry which is preliminary data.</text>
</comment>
<dbReference type="PANTHER" id="PTHR43540">
    <property type="entry name" value="PEROXYUREIDOACRYLATE/UREIDOACRYLATE AMIDOHYDROLASE-RELATED"/>
    <property type="match status" value="1"/>
</dbReference>
<dbReference type="Gene3D" id="3.40.50.850">
    <property type="entry name" value="Isochorismatase-like"/>
    <property type="match status" value="1"/>
</dbReference>
<sequence>MDSIANGSINFGTNYAVLNLDWITVLIDAVKDTPEGQVLIENLAKWNDAVHASASRPLTIFSTLSFYPGQPEVQPGTPFANLIAPFGEFRHGSPETQIYKAFSLDSQDIVLSKTRWSAMTGSVLEQILQAHGVKTVIISGLTLSGVVMATIYRLFDLDYNVYVIRENVLELPVEQHSAFANVMLDMLLPKMGIKVISVEEAINALS</sequence>
<evidence type="ECO:0000313" key="5">
    <source>
        <dbReference type="Proteomes" id="UP000068243"/>
    </source>
</evidence>
<dbReference type="SUPFAM" id="SSF52499">
    <property type="entry name" value="Isochorismatase-like hydrolases"/>
    <property type="match status" value="1"/>
</dbReference>
<protein>
    <submittedName>
        <fullName evidence="4">Cysteine hydrolase family protein</fullName>
    </submittedName>
</protein>
<dbReference type="VEuPathDB" id="FungiDB:M747DRAFT_334335"/>
<organism evidence="4 5">
    <name type="scientific">Aspergillus niger</name>
    <dbReference type="NCBI Taxonomy" id="5061"/>
    <lineage>
        <taxon>Eukaryota</taxon>
        <taxon>Fungi</taxon>
        <taxon>Dikarya</taxon>
        <taxon>Ascomycota</taxon>
        <taxon>Pezizomycotina</taxon>
        <taxon>Eurotiomycetes</taxon>
        <taxon>Eurotiomycetidae</taxon>
        <taxon>Eurotiales</taxon>
        <taxon>Aspergillaceae</taxon>
        <taxon>Aspergillus</taxon>
        <taxon>Aspergillus subgen. Circumdati</taxon>
    </lineage>
</organism>
<feature type="domain" description="Isochorismatase-like" evidence="3">
    <location>
        <begin position="16"/>
        <end position="199"/>
    </location>
</feature>
<dbReference type="InterPro" id="IPR000868">
    <property type="entry name" value="Isochorismatase-like_dom"/>
</dbReference>
<evidence type="ECO:0000259" key="3">
    <source>
        <dbReference type="Pfam" id="PF00857"/>
    </source>
</evidence>
<proteinExistence type="inferred from homology"/>
<dbReference type="AlphaFoldDB" id="A0A117E471"/>
<dbReference type="Proteomes" id="UP000068243">
    <property type="component" value="Unassembled WGS sequence"/>
</dbReference>
<evidence type="ECO:0000256" key="2">
    <source>
        <dbReference type="ARBA" id="ARBA00022801"/>
    </source>
</evidence>
<evidence type="ECO:0000256" key="1">
    <source>
        <dbReference type="ARBA" id="ARBA00006336"/>
    </source>
</evidence>
<dbReference type="OMA" id="YVIRENV"/>
<dbReference type="Pfam" id="PF00857">
    <property type="entry name" value="Isochorismatase"/>
    <property type="match status" value="1"/>
</dbReference>